<dbReference type="InterPro" id="IPR008979">
    <property type="entry name" value="Galactose-bd-like_sf"/>
</dbReference>
<gene>
    <name evidence="2" type="ORF">PMEA_00001089</name>
</gene>
<dbReference type="PANTHER" id="PTHR24543:SF325">
    <property type="entry name" value="F5_8 TYPE C DOMAIN-CONTAINING PROTEIN"/>
    <property type="match status" value="1"/>
</dbReference>
<evidence type="ECO:0000259" key="1">
    <source>
        <dbReference type="PROSITE" id="PS50022"/>
    </source>
</evidence>
<protein>
    <recommendedName>
        <fullName evidence="1">F5/8 type C domain-containing protein</fullName>
    </recommendedName>
</protein>
<dbReference type="Pfam" id="PF00754">
    <property type="entry name" value="F5_F8_type_C"/>
    <property type="match status" value="1"/>
</dbReference>
<dbReference type="PROSITE" id="PS01285">
    <property type="entry name" value="FA58C_1"/>
    <property type="match status" value="1"/>
</dbReference>
<dbReference type="AlphaFoldDB" id="A0AAU9VPI0"/>
<dbReference type="InterPro" id="IPR000421">
    <property type="entry name" value="FA58C"/>
</dbReference>
<dbReference type="Pfam" id="PF00024">
    <property type="entry name" value="PAN_1"/>
    <property type="match status" value="1"/>
</dbReference>
<evidence type="ECO:0000313" key="3">
    <source>
        <dbReference type="Proteomes" id="UP001159428"/>
    </source>
</evidence>
<accession>A0AAU9VPI0</accession>
<organism evidence="2 3">
    <name type="scientific">Pocillopora meandrina</name>
    <dbReference type="NCBI Taxonomy" id="46732"/>
    <lineage>
        <taxon>Eukaryota</taxon>
        <taxon>Metazoa</taxon>
        <taxon>Cnidaria</taxon>
        <taxon>Anthozoa</taxon>
        <taxon>Hexacorallia</taxon>
        <taxon>Scleractinia</taxon>
        <taxon>Astrocoeniina</taxon>
        <taxon>Pocilloporidae</taxon>
        <taxon>Pocillopora</taxon>
    </lineage>
</organism>
<feature type="domain" description="F5/8 type C" evidence="1">
    <location>
        <begin position="349"/>
        <end position="460"/>
    </location>
</feature>
<dbReference type="PROSITE" id="PS50022">
    <property type="entry name" value="FA58C_3"/>
    <property type="match status" value="1"/>
</dbReference>
<dbReference type="SUPFAM" id="SSF49785">
    <property type="entry name" value="Galactose-binding domain-like"/>
    <property type="match status" value="1"/>
</dbReference>
<sequence>MVFKFINNLVPDYLANKFKLCSCVQDWQTRSASTLDKPFCCLSTGQRSFAYKGAKLCNSLCSNLKQSLDWEKNEMNFFLCGVLVGSLISEIEVSQAVLCKEASLSYPVMTRNHRRLKGFTFKIFHLASLISCGLLCQRDPRCVSTNFRNVFKTTKECDFCHFPCTCERVGGERGVYNVSYCRKSKEYAYLRRGHHQKIKMNFTLCAGLIMFLMSEVVASQAFLKQSSLSYPVITYNHRQLKGFTFKTIHSASLVSCGLLCQRDPRCVSTNFKNVFKSQGTCELNDGGVLLTEKGNQLEYNEEAIYTQFYDTKVKKVLKEDKEEVVIDFSRHLSFVRVIFPIKSSYFDDRSPVPLGMESGAICDSQITASSVYNGRHAAPNARLHFKGSENPVRRGGWVAKFKNSNQWLQVDLQQTTRVIGIATQGKRETKQWVTKYKLQYGDDGLSFRVYKRNGDISDTV</sequence>
<evidence type="ECO:0000313" key="2">
    <source>
        <dbReference type="EMBL" id="CAH3032277.1"/>
    </source>
</evidence>
<dbReference type="PANTHER" id="PTHR24543">
    <property type="entry name" value="MULTICOPPER OXIDASE-RELATED"/>
    <property type="match status" value="1"/>
</dbReference>
<dbReference type="CDD" id="cd00057">
    <property type="entry name" value="FA58C"/>
    <property type="match status" value="1"/>
</dbReference>
<reference evidence="2 3" key="1">
    <citation type="submission" date="2022-05" db="EMBL/GenBank/DDBJ databases">
        <authorList>
            <consortium name="Genoscope - CEA"/>
            <person name="William W."/>
        </authorList>
    </citation>
    <scope>NUCLEOTIDE SEQUENCE [LARGE SCALE GENOMIC DNA]</scope>
</reference>
<comment type="caution">
    <text evidence="2">The sequence shown here is derived from an EMBL/GenBank/DDBJ whole genome shotgun (WGS) entry which is preliminary data.</text>
</comment>
<proteinExistence type="predicted"/>
<keyword evidence="3" id="KW-1185">Reference proteome</keyword>
<dbReference type="Gene3D" id="2.60.120.260">
    <property type="entry name" value="Galactose-binding domain-like"/>
    <property type="match status" value="1"/>
</dbReference>
<dbReference type="Proteomes" id="UP001159428">
    <property type="component" value="Unassembled WGS sequence"/>
</dbReference>
<dbReference type="EMBL" id="CALNXJ010000001">
    <property type="protein sequence ID" value="CAH3032277.1"/>
    <property type="molecule type" value="Genomic_DNA"/>
</dbReference>
<name>A0AAU9VPI0_9CNID</name>
<dbReference type="InterPro" id="IPR003609">
    <property type="entry name" value="Pan_app"/>
</dbReference>